<name>X1SU21_9ZZZZ</name>
<gene>
    <name evidence="1" type="ORF">S12H4_24901</name>
</gene>
<dbReference type="AlphaFoldDB" id="X1SU21"/>
<organism evidence="1">
    <name type="scientific">marine sediment metagenome</name>
    <dbReference type="NCBI Taxonomy" id="412755"/>
    <lineage>
        <taxon>unclassified sequences</taxon>
        <taxon>metagenomes</taxon>
        <taxon>ecological metagenomes</taxon>
    </lineage>
</organism>
<protein>
    <submittedName>
        <fullName evidence="1">Uncharacterized protein</fullName>
    </submittedName>
</protein>
<proteinExistence type="predicted"/>
<sequence length="76" mass="9159">NNEIDLWVPTLYDMIVAYQKSHDKDKTVEAMRCLWFARAVGFMNKTWDWNNEKAEIEIKKQAQAFFSNRNYLIEKI</sequence>
<feature type="non-terminal residue" evidence="1">
    <location>
        <position position="1"/>
    </location>
</feature>
<comment type="caution">
    <text evidence="1">The sequence shown here is derived from an EMBL/GenBank/DDBJ whole genome shotgun (WGS) entry which is preliminary data.</text>
</comment>
<reference evidence="1" key="1">
    <citation type="journal article" date="2014" name="Front. Microbiol.">
        <title>High frequency of phylogenetically diverse reductive dehalogenase-homologous genes in deep subseafloor sedimentary metagenomes.</title>
        <authorList>
            <person name="Kawai M."/>
            <person name="Futagami T."/>
            <person name="Toyoda A."/>
            <person name="Takaki Y."/>
            <person name="Nishi S."/>
            <person name="Hori S."/>
            <person name="Arai W."/>
            <person name="Tsubouchi T."/>
            <person name="Morono Y."/>
            <person name="Uchiyama I."/>
            <person name="Ito T."/>
            <person name="Fujiyama A."/>
            <person name="Inagaki F."/>
            <person name="Takami H."/>
        </authorList>
    </citation>
    <scope>NUCLEOTIDE SEQUENCE</scope>
    <source>
        <strain evidence="1">Expedition CK06-06</strain>
    </source>
</reference>
<evidence type="ECO:0000313" key="1">
    <source>
        <dbReference type="EMBL" id="GAI82621.1"/>
    </source>
</evidence>
<dbReference type="EMBL" id="BARW01013691">
    <property type="protein sequence ID" value="GAI82621.1"/>
    <property type="molecule type" value="Genomic_DNA"/>
</dbReference>
<accession>X1SU21</accession>